<dbReference type="Proteomes" id="UP000605970">
    <property type="component" value="Unassembled WGS sequence"/>
</dbReference>
<sequence>MFFYKIVLLKIKSKIQQSFIDSGFEDLKFEKPKVVVSHKMFHSLSLGEQKALVSNLLSSDIKFVFLDLLNNYFRTIYDIETRPISSFQDKTVRKLKRDEDFDFNTNKNFENPQSLLNFASLCLKNGWTLICGEMCWLSASMQLRFLLHENGFDVDSHLVKCMVVQFLKRFNEGLGMIWQTLENGHKNAYTDDCEVEYAEDFLIAAKSFGNIIYRISNKKLLKGCDLIKFAKRKSDKMGKLRVLCDDNEWRTINQMFPDTSGGGN</sequence>
<evidence type="ECO:0000313" key="2">
    <source>
        <dbReference type="Proteomes" id="UP000605970"/>
    </source>
</evidence>
<gene>
    <name evidence="1" type="ORF">Mgra_00005285</name>
</gene>
<name>A0A8S9ZPI7_9BILA</name>
<dbReference type="AlphaFoldDB" id="A0A8S9ZPI7"/>
<evidence type="ECO:0000313" key="1">
    <source>
        <dbReference type="EMBL" id="KAF7635319.1"/>
    </source>
</evidence>
<protein>
    <submittedName>
        <fullName evidence="1">Uncharacterized protein</fullName>
    </submittedName>
</protein>
<reference evidence="1" key="1">
    <citation type="journal article" date="2020" name="Ecol. Evol.">
        <title>Genome structure and content of the rice root-knot nematode (Meloidogyne graminicola).</title>
        <authorList>
            <person name="Phan N.T."/>
            <person name="Danchin E.G.J."/>
            <person name="Klopp C."/>
            <person name="Perfus-Barbeoch L."/>
            <person name="Kozlowski D.K."/>
            <person name="Koutsovoulos G.D."/>
            <person name="Lopez-Roques C."/>
            <person name="Bouchez O."/>
            <person name="Zahm M."/>
            <person name="Besnard G."/>
            <person name="Bellafiore S."/>
        </authorList>
    </citation>
    <scope>NUCLEOTIDE SEQUENCE</scope>
    <source>
        <strain evidence="1">VN-18</strain>
    </source>
</reference>
<proteinExistence type="predicted"/>
<keyword evidence="2" id="KW-1185">Reference proteome</keyword>
<dbReference type="EMBL" id="JABEBT010000044">
    <property type="protein sequence ID" value="KAF7635319.1"/>
    <property type="molecule type" value="Genomic_DNA"/>
</dbReference>
<accession>A0A8S9ZPI7</accession>
<organism evidence="1 2">
    <name type="scientific">Meloidogyne graminicola</name>
    <dbReference type="NCBI Taxonomy" id="189291"/>
    <lineage>
        <taxon>Eukaryota</taxon>
        <taxon>Metazoa</taxon>
        <taxon>Ecdysozoa</taxon>
        <taxon>Nematoda</taxon>
        <taxon>Chromadorea</taxon>
        <taxon>Rhabditida</taxon>
        <taxon>Tylenchina</taxon>
        <taxon>Tylenchomorpha</taxon>
        <taxon>Tylenchoidea</taxon>
        <taxon>Meloidogynidae</taxon>
        <taxon>Meloidogyninae</taxon>
        <taxon>Meloidogyne</taxon>
    </lineage>
</organism>
<comment type="caution">
    <text evidence="1">The sequence shown here is derived from an EMBL/GenBank/DDBJ whole genome shotgun (WGS) entry which is preliminary data.</text>
</comment>